<organism evidence="3 4">
    <name type="scientific">Paenibacillus pasadenensis</name>
    <dbReference type="NCBI Taxonomy" id="217090"/>
    <lineage>
        <taxon>Bacteria</taxon>
        <taxon>Bacillati</taxon>
        <taxon>Bacillota</taxon>
        <taxon>Bacilli</taxon>
        <taxon>Bacillales</taxon>
        <taxon>Paenibacillaceae</taxon>
        <taxon>Paenibacillus</taxon>
    </lineage>
</organism>
<accession>A0A2N5N510</accession>
<gene>
    <name evidence="3" type="ORF">B8V81_3862</name>
</gene>
<dbReference type="Gene3D" id="3.30.360.10">
    <property type="entry name" value="Dihydrodipicolinate Reductase, domain 2"/>
    <property type="match status" value="1"/>
</dbReference>
<dbReference type="Gene3D" id="3.40.50.720">
    <property type="entry name" value="NAD(P)-binding Rossmann-like Domain"/>
    <property type="match status" value="1"/>
</dbReference>
<reference evidence="3 4" key="1">
    <citation type="submission" date="2017-05" db="EMBL/GenBank/DDBJ databases">
        <title>Functional genome analysis of Paenibacillus pasadenensis strain R16: insights on endophytic life style and antifungal activity.</title>
        <authorList>
            <person name="Passera A."/>
            <person name="Marcolungo L."/>
            <person name="Casati P."/>
            <person name="Brasca M."/>
            <person name="Quaglino F."/>
            <person name="Delledonne M."/>
        </authorList>
    </citation>
    <scope>NUCLEOTIDE SEQUENCE [LARGE SCALE GENOMIC DNA]</scope>
    <source>
        <strain evidence="3 4">R16</strain>
    </source>
</reference>
<evidence type="ECO:0000313" key="3">
    <source>
        <dbReference type="EMBL" id="PLT45431.1"/>
    </source>
</evidence>
<feature type="domain" description="GFO/IDH/MocA-like oxidoreductase" evidence="2">
    <location>
        <begin position="131"/>
        <end position="271"/>
    </location>
</feature>
<evidence type="ECO:0000259" key="2">
    <source>
        <dbReference type="Pfam" id="PF22725"/>
    </source>
</evidence>
<sequence>MSLRIGIIGAGAIGQIHAATFKQLDNAVVAGMADAHLPLAQKAAAELGIERVFDSADQMIASEEIDAVVLGVPNKWHADLAIQALQAGKHVLLEKPMGINAEAAARIQEAHLKSGKTLMIAHQLRWVWPARQLKKLIEEGKLGTIYYVKANWLRRKNIPGWGSWFTRMEHSGGGPLIDVGIHLLDLALYLMGNPTPASVSGSTYASFGPRKLGIGNWGTHDWNGYFDVEDLATAFVKMEDGATLLFDVSWASHNGNEDGMLLQLMGTEGGATIKLNSGVLHAELFDRKVDIEMTPDEKADERLLLSRHFVECVLQGKEPLPSAATGYLNNRIIDAIYESSKSGREVRMGS</sequence>
<dbReference type="EMBL" id="NFEZ01000004">
    <property type="protein sequence ID" value="PLT45431.1"/>
    <property type="molecule type" value="Genomic_DNA"/>
</dbReference>
<feature type="domain" description="Gfo/Idh/MocA-like oxidoreductase N-terminal" evidence="1">
    <location>
        <begin position="3"/>
        <end position="122"/>
    </location>
</feature>
<proteinExistence type="predicted"/>
<dbReference type="GO" id="GO:0000166">
    <property type="term" value="F:nucleotide binding"/>
    <property type="evidence" value="ECO:0007669"/>
    <property type="project" value="InterPro"/>
</dbReference>
<dbReference type="AlphaFoldDB" id="A0A2N5N510"/>
<dbReference type="InterPro" id="IPR000683">
    <property type="entry name" value="Gfo/Idh/MocA-like_OxRdtase_N"/>
</dbReference>
<dbReference type="InterPro" id="IPR055170">
    <property type="entry name" value="GFO_IDH_MocA-like_dom"/>
</dbReference>
<dbReference type="InterPro" id="IPR036291">
    <property type="entry name" value="NAD(P)-bd_dom_sf"/>
</dbReference>
<comment type="caution">
    <text evidence="3">The sequence shown here is derived from an EMBL/GenBank/DDBJ whole genome shotgun (WGS) entry which is preliminary data.</text>
</comment>
<dbReference type="SUPFAM" id="SSF51735">
    <property type="entry name" value="NAD(P)-binding Rossmann-fold domains"/>
    <property type="match status" value="1"/>
</dbReference>
<protein>
    <submittedName>
        <fullName evidence="3">Myo-inositol 2-dehydrogenase</fullName>
        <ecNumber evidence="3">1.1.1.18</ecNumber>
    </submittedName>
</protein>
<dbReference type="Pfam" id="PF01408">
    <property type="entry name" value="GFO_IDH_MocA"/>
    <property type="match status" value="1"/>
</dbReference>
<dbReference type="GO" id="GO:0050112">
    <property type="term" value="F:inositol 2-dehydrogenase (NAD+) activity"/>
    <property type="evidence" value="ECO:0007669"/>
    <property type="project" value="UniProtKB-EC"/>
</dbReference>
<keyword evidence="4" id="KW-1185">Reference proteome</keyword>
<keyword evidence="3" id="KW-0560">Oxidoreductase</keyword>
<dbReference type="Pfam" id="PF22725">
    <property type="entry name" value="GFO_IDH_MocA_C3"/>
    <property type="match status" value="1"/>
</dbReference>
<dbReference type="EC" id="1.1.1.18" evidence="3"/>
<dbReference type="InterPro" id="IPR052515">
    <property type="entry name" value="Gfo/Idh/MocA_Oxidoreductase"/>
</dbReference>
<dbReference type="RefSeq" id="WP_101808967.1">
    <property type="nucleotide sequence ID" value="NZ_NFEZ01000004.1"/>
</dbReference>
<dbReference type="PANTHER" id="PTHR43249:SF1">
    <property type="entry name" value="D-GLUCOSIDE 3-DEHYDROGENASE"/>
    <property type="match status" value="1"/>
</dbReference>
<dbReference type="Proteomes" id="UP000234789">
    <property type="component" value="Unassembled WGS sequence"/>
</dbReference>
<name>A0A2N5N510_9BACL</name>
<dbReference type="PANTHER" id="PTHR43249">
    <property type="entry name" value="UDP-N-ACETYL-2-AMINO-2-DEOXY-D-GLUCURONATE OXIDASE"/>
    <property type="match status" value="1"/>
</dbReference>
<dbReference type="SUPFAM" id="SSF55347">
    <property type="entry name" value="Glyceraldehyde-3-phosphate dehydrogenase-like, C-terminal domain"/>
    <property type="match status" value="1"/>
</dbReference>
<evidence type="ECO:0000259" key="1">
    <source>
        <dbReference type="Pfam" id="PF01408"/>
    </source>
</evidence>
<evidence type="ECO:0000313" key="4">
    <source>
        <dbReference type="Proteomes" id="UP000234789"/>
    </source>
</evidence>